<dbReference type="InterPro" id="IPR036388">
    <property type="entry name" value="WH-like_DNA-bd_sf"/>
</dbReference>
<dbReference type="SMART" id="SM00345">
    <property type="entry name" value="HTH_GNTR"/>
    <property type="match status" value="2"/>
</dbReference>
<dbReference type="InterPro" id="IPR000524">
    <property type="entry name" value="Tscrpt_reg_HTH_GntR"/>
</dbReference>
<proteinExistence type="predicted"/>
<dbReference type="Gene3D" id="1.10.10.10">
    <property type="entry name" value="Winged helix-like DNA-binding domain superfamily/Winged helix DNA-binding domain"/>
    <property type="match status" value="2"/>
</dbReference>
<keyword evidence="3" id="KW-0804">Transcription</keyword>
<dbReference type="SMART" id="SM00895">
    <property type="entry name" value="FCD"/>
    <property type="match status" value="1"/>
</dbReference>
<feature type="domain" description="HTH gntR-type" evidence="4">
    <location>
        <begin position="2"/>
        <end position="69"/>
    </location>
</feature>
<dbReference type="SUPFAM" id="SSF46785">
    <property type="entry name" value="Winged helix' DNA-binding domain"/>
    <property type="match status" value="2"/>
</dbReference>
<dbReference type="AlphaFoldDB" id="A0A8J2YKG6"/>
<reference evidence="5" key="1">
    <citation type="journal article" date="2014" name="Int. J. Syst. Evol. Microbiol.">
        <title>Complete genome sequence of Corynebacterium casei LMG S-19264T (=DSM 44701T), isolated from a smear-ripened cheese.</title>
        <authorList>
            <consortium name="US DOE Joint Genome Institute (JGI-PGF)"/>
            <person name="Walter F."/>
            <person name="Albersmeier A."/>
            <person name="Kalinowski J."/>
            <person name="Ruckert C."/>
        </authorList>
    </citation>
    <scope>NUCLEOTIDE SEQUENCE</scope>
    <source>
        <strain evidence="5">CCM 7684</strain>
    </source>
</reference>
<gene>
    <name evidence="5" type="ORF">GCM10007276_29430</name>
</gene>
<dbReference type="SUPFAM" id="SSF48008">
    <property type="entry name" value="GntR ligand-binding domain-like"/>
    <property type="match status" value="1"/>
</dbReference>
<protein>
    <submittedName>
        <fullName evidence="5">GntR family transcriptional regulator</fullName>
    </submittedName>
</protein>
<reference evidence="5" key="2">
    <citation type="submission" date="2020-09" db="EMBL/GenBank/DDBJ databases">
        <authorList>
            <person name="Sun Q."/>
            <person name="Sedlacek I."/>
        </authorList>
    </citation>
    <scope>NUCLEOTIDE SEQUENCE</scope>
    <source>
        <strain evidence="5">CCM 7684</strain>
    </source>
</reference>
<dbReference type="Pfam" id="PF00392">
    <property type="entry name" value="GntR"/>
    <property type="match status" value="2"/>
</dbReference>
<dbReference type="GO" id="GO:0003677">
    <property type="term" value="F:DNA binding"/>
    <property type="evidence" value="ECO:0007669"/>
    <property type="project" value="UniProtKB-KW"/>
</dbReference>
<organism evidence="5 6">
    <name type="scientific">Agaricicola taiwanensis</name>
    <dbReference type="NCBI Taxonomy" id="591372"/>
    <lineage>
        <taxon>Bacteria</taxon>
        <taxon>Pseudomonadati</taxon>
        <taxon>Pseudomonadota</taxon>
        <taxon>Alphaproteobacteria</taxon>
        <taxon>Rhodobacterales</taxon>
        <taxon>Paracoccaceae</taxon>
        <taxon>Agaricicola</taxon>
    </lineage>
</organism>
<dbReference type="RefSeq" id="WP_188410569.1">
    <property type="nucleotide sequence ID" value="NZ_BMCP01000004.1"/>
</dbReference>
<dbReference type="InterPro" id="IPR008920">
    <property type="entry name" value="TF_FadR/GntR_C"/>
</dbReference>
<sequence>MNPLQRQLANRIVMHVRAMGLPVGHHLTESSLQDVLGTSRAPIRAALGHLAAEGLLQRIPNRGFFVNEAIFTVALDPRSTESSSDDQLYFAVAEDRLNGVFGPVTTEAELMRRYGVGRAPMQKVLARVVREGWIERREGRGYLFTPLVDSLEAYRENYELRAILEPAGILSPRYSPDREKLKLLQDQQEVVRDGGWQTLSQIELFETNARFHEVIASMSGNRFLAPIIARQNQLRRLVEYRQILNREQVRRQNEEHMEILAALGADERDRAASLMSDHLLNAKARKAKIAMFTNEGVLSYS</sequence>
<evidence type="ECO:0000259" key="4">
    <source>
        <dbReference type="PROSITE" id="PS50949"/>
    </source>
</evidence>
<dbReference type="InterPro" id="IPR011711">
    <property type="entry name" value="GntR_C"/>
</dbReference>
<evidence type="ECO:0000256" key="3">
    <source>
        <dbReference type="ARBA" id="ARBA00023163"/>
    </source>
</evidence>
<evidence type="ECO:0000313" key="5">
    <source>
        <dbReference type="EMBL" id="GGE50499.1"/>
    </source>
</evidence>
<keyword evidence="1" id="KW-0805">Transcription regulation</keyword>
<dbReference type="GO" id="GO:0003700">
    <property type="term" value="F:DNA-binding transcription factor activity"/>
    <property type="evidence" value="ECO:0007669"/>
    <property type="project" value="InterPro"/>
</dbReference>
<dbReference type="EMBL" id="BMCP01000004">
    <property type="protein sequence ID" value="GGE50499.1"/>
    <property type="molecule type" value="Genomic_DNA"/>
</dbReference>
<keyword evidence="6" id="KW-1185">Reference proteome</keyword>
<keyword evidence="2" id="KW-0238">DNA-binding</keyword>
<dbReference type="PANTHER" id="PTHR43537:SF45">
    <property type="entry name" value="GNTR FAMILY REGULATORY PROTEIN"/>
    <property type="match status" value="1"/>
</dbReference>
<dbReference type="Pfam" id="PF07729">
    <property type="entry name" value="FCD"/>
    <property type="match status" value="1"/>
</dbReference>
<dbReference type="Proteomes" id="UP000602745">
    <property type="component" value="Unassembled WGS sequence"/>
</dbReference>
<accession>A0A8J2YKG6</accession>
<dbReference type="InterPro" id="IPR036390">
    <property type="entry name" value="WH_DNA-bd_sf"/>
</dbReference>
<dbReference type="Gene3D" id="1.20.120.530">
    <property type="entry name" value="GntR ligand-binding domain-like"/>
    <property type="match status" value="1"/>
</dbReference>
<dbReference type="PROSITE" id="PS50949">
    <property type="entry name" value="HTH_GNTR"/>
    <property type="match status" value="1"/>
</dbReference>
<evidence type="ECO:0000256" key="2">
    <source>
        <dbReference type="ARBA" id="ARBA00023125"/>
    </source>
</evidence>
<comment type="caution">
    <text evidence="5">The sequence shown here is derived from an EMBL/GenBank/DDBJ whole genome shotgun (WGS) entry which is preliminary data.</text>
</comment>
<dbReference type="PANTHER" id="PTHR43537">
    <property type="entry name" value="TRANSCRIPTIONAL REGULATOR, GNTR FAMILY"/>
    <property type="match status" value="1"/>
</dbReference>
<evidence type="ECO:0000256" key="1">
    <source>
        <dbReference type="ARBA" id="ARBA00023015"/>
    </source>
</evidence>
<evidence type="ECO:0000313" key="6">
    <source>
        <dbReference type="Proteomes" id="UP000602745"/>
    </source>
</evidence>
<name>A0A8J2YKG6_9RHOB</name>